<dbReference type="NCBIfam" id="TIGR01730">
    <property type="entry name" value="RND_mfp"/>
    <property type="match status" value="1"/>
</dbReference>
<dbReference type="PANTHER" id="PTHR32347">
    <property type="entry name" value="EFFLUX SYSTEM COMPONENT YKNX-RELATED"/>
    <property type="match status" value="1"/>
</dbReference>
<organism evidence="10 11">
    <name type="scientific">Comamonas aquatica</name>
    <dbReference type="NCBI Taxonomy" id="225991"/>
    <lineage>
        <taxon>Bacteria</taxon>
        <taxon>Pseudomonadati</taxon>
        <taxon>Pseudomonadota</taxon>
        <taxon>Betaproteobacteria</taxon>
        <taxon>Burkholderiales</taxon>
        <taxon>Comamonadaceae</taxon>
        <taxon>Comamonas</taxon>
    </lineage>
</organism>
<dbReference type="GO" id="GO:0022857">
    <property type="term" value="F:transmembrane transporter activity"/>
    <property type="evidence" value="ECO:0007669"/>
    <property type="project" value="InterPro"/>
</dbReference>
<evidence type="ECO:0000256" key="1">
    <source>
        <dbReference type="ARBA" id="ARBA00004196"/>
    </source>
</evidence>
<feature type="region of interest" description="Disordered" evidence="5">
    <location>
        <begin position="353"/>
        <end position="408"/>
    </location>
</feature>
<dbReference type="InterPro" id="IPR058625">
    <property type="entry name" value="MdtA-like_BSH"/>
</dbReference>
<dbReference type="InterPro" id="IPR058792">
    <property type="entry name" value="Beta-barrel_RND_2"/>
</dbReference>
<comment type="subcellular location">
    <subcellularLocation>
        <location evidence="1">Cell envelope</location>
    </subcellularLocation>
</comment>
<keyword evidence="6" id="KW-0812">Transmembrane</keyword>
<feature type="domain" description="CusB-like beta-barrel" evidence="9">
    <location>
        <begin position="253"/>
        <end position="328"/>
    </location>
</feature>
<evidence type="ECO:0000256" key="3">
    <source>
        <dbReference type="ARBA" id="ARBA00023054"/>
    </source>
</evidence>
<evidence type="ECO:0000256" key="6">
    <source>
        <dbReference type="SAM" id="Phobius"/>
    </source>
</evidence>
<dbReference type="AlphaFoldDB" id="A0AA35D992"/>
<keyword evidence="6" id="KW-0472">Membrane</keyword>
<comment type="caution">
    <text evidence="10">The sequence shown here is derived from an EMBL/GenBank/DDBJ whole genome shotgun (WGS) entry which is preliminary data.</text>
</comment>
<dbReference type="Pfam" id="PF25917">
    <property type="entry name" value="BSH_RND"/>
    <property type="match status" value="1"/>
</dbReference>
<feature type="compositionally biased region" description="Gly residues" evidence="5">
    <location>
        <begin position="378"/>
        <end position="387"/>
    </location>
</feature>
<evidence type="ECO:0000313" key="10">
    <source>
        <dbReference type="EMBL" id="CAB5698398.1"/>
    </source>
</evidence>
<dbReference type="InterPro" id="IPR050465">
    <property type="entry name" value="UPF0194_transport"/>
</dbReference>
<evidence type="ECO:0000259" key="7">
    <source>
        <dbReference type="Pfam" id="PF25876"/>
    </source>
</evidence>
<dbReference type="InterPro" id="IPR058624">
    <property type="entry name" value="MdtA-like_HH"/>
</dbReference>
<reference evidence="10" key="1">
    <citation type="submission" date="2020-05" db="EMBL/GenBank/DDBJ databases">
        <authorList>
            <person name="Delgado-Blas J."/>
        </authorList>
    </citation>
    <scope>NUCLEOTIDE SEQUENCE</scope>
    <source>
        <strain evidence="10">BB1454</strain>
    </source>
</reference>
<dbReference type="Gene3D" id="2.40.50.100">
    <property type="match status" value="1"/>
</dbReference>
<protein>
    <submittedName>
        <fullName evidence="10">Macrolide-specific efflux protein macA</fullName>
    </submittedName>
</protein>
<evidence type="ECO:0000259" key="9">
    <source>
        <dbReference type="Pfam" id="PF25954"/>
    </source>
</evidence>
<sequence>MSKKNSASTSKEVQELLGDGLARRWWQSPTVWIGVVAIVGAAGAYAYWQHQQQANAKPVYVAEAVKRGNLSITVSANGTLQPTRTVNVGSELSGTVRRVLVDVNDEVKQGQVLVVLDTDKLNAQLNRSKASVASALARLQQAQATLKEARSNFARQEEVHRLSAGKVPSAAEMDAGRASVDRAVADEAAARASVDDARAALQTDETNLSKASIKSPIDGVILTRSVDPGNAVAASLQAVTLFTVAEDLKKLRLEVSVDEADIGQVQTGQRASFTVSAHPSRTYPAKVTRVDYGSTKTDNVVTYLARLDVRNEDLSLRPGMTASASIRANERSDVLLVPNSALRFTPVGMQAPAVEGATPAAERSGGSGAERSPRPQGASGGNSGGIMGQLMPQRPRMSRGGAGGAQAMGPGQTRYVWVLEGEQPVAVQVKTGISDGRMTEVDSEKLAEGAQVITDQRSGAAR</sequence>
<dbReference type="RefSeq" id="WP_234687943.1">
    <property type="nucleotide sequence ID" value="NZ_CAHPRW010000032.1"/>
</dbReference>
<feature type="coiled-coil region" evidence="4">
    <location>
        <begin position="132"/>
        <end position="159"/>
    </location>
</feature>
<keyword evidence="3 4" id="KW-0175">Coiled coil</keyword>
<proteinExistence type="inferred from homology"/>
<dbReference type="PANTHER" id="PTHR32347:SF14">
    <property type="entry name" value="EFFLUX SYSTEM COMPONENT YKNX-RELATED"/>
    <property type="match status" value="1"/>
</dbReference>
<evidence type="ECO:0000256" key="2">
    <source>
        <dbReference type="ARBA" id="ARBA00009477"/>
    </source>
</evidence>
<feature type="domain" description="Multidrug resistance protein MdtA-like barrel-sandwich hybrid" evidence="8">
    <location>
        <begin position="84"/>
        <end position="238"/>
    </location>
</feature>
<dbReference type="InterPro" id="IPR006143">
    <property type="entry name" value="RND_pump_MFP"/>
</dbReference>
<evidence type="ECO:0000256" key="5">
    <source>
        <dbReference type="SAM" id="MobiDB-lite"/>
    </source>
</evidence>
<dbReference type="GO" id="GO:0016020">
    <property type="term" value="C:membrane"/>
    <property type="evidence" value="ECO:0007669"/>
    <property type="project" value="InterPro"/>
</dbReference>
<keyword evidence="6" id="KW-1133">Transmembrane helix</keyword>
<dbReference type="Pfam" id="PF25876">
    <property type="entry name" value="HH_MFP_RND"/>
    <property type="match status" value="1"/>
</dbReference>
<dbReference type="Gene3D" id="2.40.420.20">
    <property type="match status" value="1"/>
</dbReference>
<dbReference type="EMBL" id="CAHPSC010000038">
    <property type="protein sequence ID" value="CAB5698398.1"/>
    <property type="molecule type" value="Genomic_DNA"/>
</dbReference>
<comment type="similarity">
    <text evidence="2">Belongs to the membrane fusion protein (MFP) (TC 8.A.1) family.</text>
</comment>
<name>A0AA35D992_9BURK</name>
<feature type="transmembrane region" description="Helical" evidence="6">
    <location>
        <begin position="30"/>
        <end position="48"/>
    </location>
</feature>
<dbReference type="Gene3D" id="1.10.287.470">
    <property type="entry name" value="Helix hairpin bin"/>
    <property type="match status" value="1"/>
</dbReference>
<gene>
    <name evidence="10" type="primary">macA_3</name>
    <name evidence="10" type="ORF">GHA_02543</name>
</gene>
<evidence type="ECO:0000259" key="8">
    <source>
        <dbReference type="Pfam" id="PF25917"/>
    </source>
</evidence>
<evidence type="ECO:0000313" key="11">
    <source>
        <dbReference type="Proteomes" id="UP000834458"/>
    </source>
</evidence>
<evidence type="ECO:0000256" key="4">
    <source>
        <dbReference type="SAM" id="Coils"/>
    </source>
</evidence>
<dbReference type="Pfam" id="PF25954">
    <property type="entry name" value="Beta-barrel_RND_2"/>
    <property type="match status" value="1"/>
</dbReference>
<feature type="domain" description="Multidrug resistance protein MdtA-like alpha-helical hairpin" evidence="7">
    <location>
        <begin position="133"/>
        <end position="202"/>
    </location>
</feature>
<dbReference type="Gene3D" id="2.40.30.170">
    <property type="match status" value="1"/>
</dbReference>
<dbReference type="GO" id="GO:0030313">
    <property type="term" value="C:cell envelope"/>
    <property type="evidence" value="ECO:0007669"/>
    <property type="project" value="UniProtKB-SubCell"/>
</dbReference>
<accession>A0AA35D992</accession>
<dbReference type="SUPFAM" id="SSF111369">
    <property type="entry name" value="HlyD-like secretion proteins"/>
    <property type="match status" value="1"/>
</dbReference>
<dbReference type="Proteomes" id="UP000834458">
    <property type="component" value="Unassembled WGS sequence"/>
</dbReference>